<dbReference type="EMBL" id="JAHRIO010070590">
    <property type="protein sequence ID" value="MEQ2181342.1"/>
    <property type="molecule type" value="Genomic_DNA"/>
</dbReference>
<reference evidence="1 2" key="1">
    <citation type="submission" date="2021-06" db="EMBL/GenBank/DDBJ databases">
        <authorList>
            <person name="Palmer J.M."/>
        </authorList>
    </citation>
    <scope>NUCLEOTIDE SEQUENCE [LARGE SCALE GENOMIC DNA]</scope>
    <source>
        <strain evidence="1 2">GA_2019</strain>
        <tissue evidence="1">Muscle</tissue>
    </source>
</reference>
<keyword evidence="2" id="KW-1185">Reference proteome</keyword>
<gene>
    <name evidence="1" type="ORF">GOODEAATRI_010570</name>
</gene>
<dbReference type="Proteomes" id="UP001476798">
    <property type="component" value="Unassembled WGS sequence"/>
</dbReference>
<accession>A0ABV0PD62</accession>
<protein>
    <submittedName>
        <fullName evidence="1">Uncharacterized protein</fullName>
    </submittedName>
</protein>
<comment type="caution">
    <text evidence="1">The sequence shown here is derived from an EMBL/GenBank/DDBJ whole genome shotgun (WGS) entry which is preliminary data.</text>
</comment>
<evidence type="ECO:0000313" key="1">
    <source>
        <dbReference type="EMBL" id="MEQ2181342.1"/>
    </source>
</evidence>
<evidence type="ECO:0000313" key="2">
    <source>
        <dbReference type="Proteomes" id="UP001476798"/>
    </source>
</evidence>
<organism evidence="1 2">
    <name type="scientific">Goodea atripinnis</name>
    <dbReference type="NCBI Taxonomy" id="208336"/>
    <lineage>
        <taxon>Eukaryota</taxon>
        <taxon>Metazoa</taxon>
        <taxon>Chordata</taxon>
        <taxon>Craniata</taxon>
        <taxon>Vertebrata</taxon>
        <taxon>Euteleostomi</taxon>
        <taxon>Actinopterygii</taxon>
        <taxon>Neopterygii</taxon>
        <taxon>Teleostei</taxon>
        <taxon>Neoteleostei</taxon>
        <taxon>Acanthomorphata</taxon>
        <taxon>Ovalentaria</taxon>
        <taxon>Atherinomorphae</taxon>
        <taxon>Cyprinodontiformes</taxon>
        <taxon>Goodeidae</taxon>
        <taxon>Goodea</taxon>
    </lineage>
</organism>
<proteinExistence type="predicted"/>
<name>A0ABV0PD62_9TELE</name>
<sequence length="115" mass="13219">VVKLNCKFSAICLSLHCSYEKLYEEVQGLEAVHVFHGWMRVDGLSQRVQEGDYSSLVEVMGHLLAVKERQTSTDTMFEPLQQTIALLKIYEQELPEVVYKHLAVRTDILISHPFI</sequence>
<feature type="non-terminal residue" evidence="1">
    <location>
        <position position="1"/>
    </location>
</feature>